<organism evidence="4 5">
    <name type="scientific">Marinomonas communis</name>
    <dbReference type="NCBI Taxonomy" id="28254"/>
    <lineage>
        <taxon>Bacteria</taxon>
        <taxon>Pseudomonadati</taxon>
        <taxon>Pseudomonadota</taxon>
        <taxon>Gammaproteobacteria</taxon>
        <taxon>Oceanospirillales</taxon>
        <taxon>Oceanospirillaceae</taxon>
        <taxon>Marinomonas</taxon>
    </lineage>
</organism>
<dbReference type="OrthoDB" id="9811073at2"/>
<dbReference type="EMBL" id="SNZA01000001">
    <property type="protein sequence ID" value="TDR15215.1"/>
    <property type="molecule type" value="Genomic_DNA"/>
</dbReference>
<dbReference type="GO" id="GO:0009360">
    <property type="term" value="C:DNA polymerase III complex"/>
    <property type="evidence" value="ECO:0007669"/>
    <property type="project" value="TreeGrafter"/>
</dbReference>
<dbReference type="PANTHER" id="PTHR11669">
    <property type="entry name" value="REPLICATION FACTOR C / DNA POLYMERASE III GAMMA-TAU SUBUNIT"/>
    <property type="match status" value="1"/>
</dbReference>
<dbReference type="SUPFAM" id="SSF52540">
    <property type="entry name" value="P-loop containing nucleoside triphosphate hydrolases"/>
    <property type="match status" value="1"/>
</dbReference>
<dbReference type="InterPro" id="IPR027417">
    <property type="entry name" value="P-loop_NTPase"/>
</dbReference>
<dbReference type="Pfam" id="PF13177">
    <property type="entry name" value="DNA_pol3_delta2"/>
    <property type="match status" value="1"/>
</dbReference>
<comment type="catalytic activity">
    <reaction evidence="3">
        <text>DNA(n) + a 2'-deoxyribonucleoside 5'-triphosphate = DNA(n+1) + diphosphate</text>
        <dbReference type="Rhea" id="RHEA:22508"/>
        <dbReference type="Rhea" id="RHEA-COMP:17339"/>
        <dbReference type="Rhea" id="RHEA-COMP:17340"/>
        <dbReference type="ChEBI" id="CHEBI:33019"/>
        <dbReference type="ChEBI" id="CHEBI:61560"/>
        <dbReference type="ChEBI" id="CHEBI:173112"/>
        <dbReference type="EC" id="2.7.7.7"/>
    </reaction>
</comment>
<evidence type="ECO:0000256" key="2">
    <source>
        <dbReference type="ARBA" id="ARBA00022932"/>
    </source>
</evidence>
<evidence type="ECO:0000256" key="1">
    <source>
        <dbReference type="ARBA" id="ARBA00012417"/>
    </source>
</evidence>
<dbReference type="NCBIfam" id="TIGR00678">
    <property type="entry name" value="holB"/>
    <property type="match status" value="1"/>
</dbReference>
<sequence length="311" mass="34599">MTELAPWLTDAYQQAQVWRRQSRFHHALLVSGINGVGQSEFAQHVAQLLLCEHSDKAPCGTCHSCQVAKADTHPDWLVLDGREGGIRVDAVRQVVAKVANKPQLGFSKVVVIHEAHEMNVNAANAILKALEEPPSSTYFILTTHTSRALMPTILSRCQRVMLPAPDPALVVGWVNERVQADVSDLLWFSKTPYQLLRLVDSKQHELLQALPDHLMQWLDGSMRTDELAAKVPKDGVALWLDGLLALLSAAIHYSATGQKDTHIESVLNALLSRYDVYRLMNFSSSLTGLKRQLDITHLNPTIQLVGELNSW</sequence>
<proteinExistence type="predicted"/>
<dbReference type="AlphaFoldDB" id="A0A4R6X803"/>
<dbReference type="RefSeq" id="WP_133559843.1">
    <property type="nucleotide sequence ID" value="NZ_SNZA01000001.1"/>
</dbReference>
<dbReference type="EC" id="2.7.7.7" evidence="1"/>
<dbReference type="GO" id="GO:0003887">
    <property type="term" value="F:DNA-directed DNA polymerase activity"/>
    <property type="evidence" value="ECO:0007669"/>
    <property type="project" value="UniProtKB-KW"/>
</dbReference>
<evidence type="ECO:0000313" key="4">
    <source>
        <dbReference type="EMBL" id="TDR15215.1"/>
    </source>
</evidence>
<dbReference type="InterPro" id="IPR004622">
    <property type="entry name" value="DNA_pol_HolB"/>
</dbReference>
<accession>A0A4R6X803</accession>
<keyword evidence="5" id="KW-1185">Reference proteome</keyword>
<dbReference type="Gene3D" id="3.40.50.300">
    <property type="entry name" value="P-loop containing nucleotide triphosphate hydrolases"/>
    <property type="match status" value="1"/>
</dbReference>
<comment type="caution">
    <text evidence="4">The sequence shown here is derived from an EMBL/GenBank/DDBJ whole genome shotgun (WGS) entry which is preliminary data.</text>
</comment>
<reference evidence="4 5" key="1">
    <citation type="submission" date="2019-03" db="EMBL/GenBank/DDBJ databases">
        <title>Genomic Encyclopedia of Type Strains, Phase IV (KMG-IV): sequencing the most valuable type-strain genomes for metagenomic binning, comparative biology and taxonomic classification.</title>
        <authorList>
            <person name="Goeker M."/>
        </authorList>
    </citation>
    <scope>NUCLEOTIDE SEQUENCE [LARGE SCALE GENOMIC DNA]</scope>
    <source>
        <strain evidence="4 5">DSM 5604</strain>
    </source>
</reference>
<dbReference type="Proteomes" id="UP000295729">
    <property type="component" value="Unassembled WGS sequence"/>
</dbReference>
<protein>
    <recommendedName>
        <fullName evidence="1">DNA-directed DNA polymerase</fullName>
        <ecNumber evidence="1">2.7.7.7</ecNumber>
    </recommendedName>
</protein>
<evidence type="ECO:0000313" key="5">
    <source>
        <dbReference type="Proteomes" id="UP000295729"/>
    </source>
</evidence>
<dbReference type="GO" id="GO:0006261">
    <property type="term" value="P:DNA-templated DNA replication"/>
    <property type="evidence" value="ECO:0007669"/>
    <property type="project" value="TreeGrafter"/>
</dbReference>
<name>A0A4R6X803_9GAMM</name>
<gene>
    <name evidence="4" type="ORF">C8D85_0569</name>
</gene>
<dbReference type="InterPro" id="IPR050238">
    <property type="entry name" value="DNA_Rep/Repair_Clamp_Loader"/>
</dbReference>
<dbReference type="GO" id="GO:0008408">
    <property type="term" value="F:3'-5' exonuclease activity"/>
    <property type="evidence" value="ECO:0007669"/>
    <property type="project" value="InterPro"/>
</dbReference>
<keyword evidence="2" id="KW-0808">Transferase</keyword>
<evidence type="ECO:0000256" key="3">
    <source>
        <dbReference type="ARBA" id="ARBA00049244"/>
    </source>
</evidence>
<dbReference type="PANTHER" id="PTHR11669:SF8">
    <property type="entry name" value="DNA POLYMERASE III SUBUNIT DELTA"/>
    <property type="match status" value="1"/>
</dbReference>
<keyword evidence="2" id="KW-0239">DNA-directed DNA polymerase</keyword>
<keyword evidence="2" id="KW-0548">Nucleotidyltransferase</keyword>